<dbReference type="EMBL" id="CM026423">
    <property type="protein sequence ID" value="KAG0584912.1"/>
    <property type="molecule type" value="Genomic_DNA"/>
</dbReference>
<reference evidence="1" key="1">
    <citation type="submission" date="2020-06" db="EMBL/GenBank/DDBJ databases">
        <title>WGS assembly of Ceratodon purpureus strain R40.</title>
        <authorList>
            <person name="Carey S.B."/>
            <person name="Jenkins J."/>
            <person name="Shu S."/>
            <person name="Lovell J.T."/>
            <person name="Sreedasyam A."/>
            <person name="Maumus F."/>
            <person name="Tiley G.P."/>
            <person name="Fernandez-Pozo N."/>
            <person name="Barry K."/>
            <person name="Chen C."/>
            <person name="Wang M."/>
            <person name="Lipzen A."/>
            <person name="Daum C."/>
            <person name="Saski C.A."/>
            <person name="Payton A.C."/>
            <person name="Mcbreen J.C."/>
            <person name="Conrad R.E."/>
            <person name="Kollar L.M."/>
            <person name="Olsson S."/>
            <person name="Huttunen S."/>
            <person name="Landis J.B."/>
            <person name="Wickett N.J."/>
            <person name="Johnson M.G."/>
            <person name="Rensing S.A."/>
            <person name="Grimwood J."/>
            <person name="Schmutz J."/>
            <person name="Mcdaniel S.F."/>
        </authorList>
    </citation>
    <scope>NUCLEOTIDE SEQUENCE</scope>
    <source>
        <strain evidence="1">R40</strain>
    </source>
</reference>
<proteinExistence type="predicted"/>
<comment type="caution">
    <text evidence="1">The sequence shown here is derived from an EMBL/GenBank/DDBJ whole genome shotgun (WGS) entry which is preliminary data.</text>
</comment>
<name>A0A8T0INZ7_CERPU</name>
<protein>
    <submittedName>
        <fullName evidence="1">Uncharacterized protein</fullName>
    </submittedName>
</protein>
<gene>
    <name evidence="1" type="ORF">KC19_3G244000</name>
</gene>
<evidence type="ECO:0000313" key="2">
    <source>
        <dbReference type="Proteomes" id="UP000822688"/>
    </source>
</evidence>
<dbReference type="Proteomes" id="UP000822688">
    <property type="component" value="Chromosome 3"/>
</dbReference>
<accession>A0A8T0INZ7</accession>
<organism evidence="1 2">
    <name type="scientific">Ceratodon purpureus</name>
    <name type="common">Fire moss</name>
    <name type="synonym">Dicranum purpureum</name>
    <dbReference type="NCBI Taxonomy" id="3225"/>
    <lineage>
        <taxon>Eukaryota</taxon>
        <taxon>Viridiplantae</taxon>
        <taxon>Streptophyta</taxon>
        <taxon>Embryophyta</taxon>
        <taxon>Bryophyta</taxon>
        <taxon>Bryophytina</taxon>
        <taxon>Bryopsida</taxon>
        <taxon>Dicranidae</taxon>
        <taxon>Pseudoditrichales</taxon>
        <taxon>Ditrichaceae</taxon>
        <taxon>Ceratodon</taxon>
    </lineage>
</organism>
<dbReference type="AlphaFoldDB" id="A0A8T0INZ7"/>
<sequence>MNATTESRIKLSGIQRHTEFFDSELQSAWARCRHLNVEDSATGQGADVNFSIVVYWSYECEVK</sequence>
<evidence type="ECO:0000313" key="1">
    <source>
        <dbReference type="EMBL" id="KAG0584912.1"/>
    </source>
</evidence>
<keyword evidence="2" id="KW-1185">Reference proteome</keyword>